<evidence type="ECO:0000313" key="2">
    <source>
        <dbReference type="Proteomes" id="UP000077266"/>
    </source>
</evidence>
<organism evidence="1 2">
    <name type="scientific">Exidia glandulosa HHB12029</name>
    <dbReference type="NCBI Taxonomy" id="1314781"/>
    <lineage>
        <taxon>Eukaryota</taxon>
        <taxon>Fungi</taxon>
        <taxon>Dikarya</taxon>
        <taxon>Basidiomycota</taxon>
        <taxon>Agaricomycotina</taxon>
        <taxon>Agaricomycetes</taxon>
        <taxon>Auriculariales</taxon>
        <taxon>Exidiaceae</taxon>
        <taxon>Exidia</taxon>
    </lineage>
</organism>
<dbReference type="EMBL" id="KV426279">
    <property type="protein sequence ID" value="KZV83309.1"/>
    <property type="molecule type" value="Genomic_DNA"/>
</dbReference>
<proteinExistence type="predicted"/>
<name>A0A165ZJS9_EXIGL</name>
<accession>A0A165ZJS9</accession>
<dbReference type="AlphaFoldDB" id="A0A165ZJS9"/>
<sequence length="414" mass="45346">MWHPLPCVALTPQYTLQRPPRRFAVYGQRTYLAGAHLGCCYSCVEGSSNETLGTSGASSRDATRGLLEAPGVYAALMERACGGHALFHPRSGADMGGDIGDVGFIDKGIFTKLFNVFDSLPSTYTPPGSPQAVVQPTSLENGIALQSTPASLSFSSHGAKVEETNTSSTLLPLVSPANQDAIVHLQQPEREYAFLAFAGPEQVRKGLTRRQRDELLRWLVAHDEPIRNQYNCEVVLVTDVVQVSGWFGAVLRASESEKTSHAMFGGSAPRLEKSADLCEYTRGPSSWSPGDPPTYTAVLGYSTVRRRNKSPMPSQKRRNRLVEHILQRVNWTVIPRPRILWPSGSSKRKDTTESYESTLTSILDNTLAANPDVAAVAADWSLLKDWLETYDEMPDRLFATCLGDKVMENGGTLL</sequence>
<dbReference type="OrthoDB" id="3222453at2759"/>
<gene>
    <name evidence="1" type="ORF">EXIGLDRAFT_317120</name>
</gene>
<dbReference type="InParanoid" id="A0A165ZJS9"/>
<dbReference type="Proteomes" id="UP000077266">
    <property type="component" value="Unassembled WGS sequence"/>
</dbReference>
<protein>
    <submittedName>
        <fullName evidence="1">Uncharacterized protein</fullName>
    </submittedName>
</protein>
<evidence type="ECO:0000313" key="1">
    <source>
        <dbReference type="EMBL" id="KZV83309.1"/>
    </source>
</evidence>
<keyword evidence="2" id="KW-1185">Reference proteome</keyword>
<reference evidence="1 2" key="1">
    <citation type="journal article" date="2016" name="Mol. Biol. Evol.">
        <title>Comparative Genomics of Early-Diverging Mushroom-Forming Fungi Provides Insights into the Origins of Lignocellulose Decay Capabilities.</title>
        <authorList>
            <person name="Nagy L.G."/>
            <person name="Riley R."/>
            <person name="Tritt A."/>
            <person name="Adam C."/>
            <person name="Daum C."/>
            <person name="Floudas D."/>
            <person name="Sun H."/>
            <person name="Yadav J.S."/>
            <person name="Pangilinan J."/>
            <person name="Larsson K.H."/>
            <person name="Matsuura K."/>
            <person name="Barry K."/>
            <person name="Labutti K."/>
            <person name="Kuo R."/>
            <person name="Ohm R.A."/>
            <person name="Bhattacharya S.S."/>
            <person name="Shirouzu T."/>
            <person name="Yoshinaga Y."/>
            <person name="Martin F.M."/>
            <person name="Grigoriev I.V."/>
            <person name="Hibbett D.S."/>
        </authorList>
    </citation>
    <scope>NUCLEOTIDE SEQUENCE [LARGE SCALE GENOMIC DNA]</scope>
    <source>
        <strain evidence="1 2">HHB12029</strain>
    </source>
</reference>